<comment type="subcellular location">
    <subcellularLocation>
        <location evidence="3">Nucleus</location>
    </subcellularLocation>
</comment>
<feature type="domain" description="JmjC" evidence="5">
    <location>
        <begin position="443"/>
        <end position="586"/>
    </location>
</feature>
<keyword evidence="3" id="KW-0560">Oxidoreductase</keyword>
<keyword evidence="3" id="KW-0804">Transcription</keyword>
<protein>
    <recommendedName>
        <fullName evidence="3">Bifunctional lysine-specific demethylase and histidyl-hydroxylase</fullName>
        <ecNumber evidence="3">1.14.11.-</ecNumber>
    </recommendedName>
</protein>
<proteinExistence type="inferred from homology"/>
<keyword evidence="4" id="KW-0812">Transmembrane</keyword>
<evidence type="ECO:0000256" key="3">
    <source>
        <dbReference type="RuleBase" id="RU366061"/>
    </source>
</evidence>
<evidence type="ECO:0000313" key="6">
    <source>
        <dbReference type="EMBL" id="WJZ98780.1"/>
    </source>
</evidence>
<keyword evidence="7" id="KW-1185">Reference proteome</keyword>
<keyword evidence="3" id="KW-0805">Transcription regulation</keyword>
<keyword evidence="3" id="KW-0223">Dioxygenase</keyword>
<dbReference type="Pfam" id="PF08007">
    <property type="entry name" value="JmjC_2"/>
    <property type="match status" value="1"/>
</dbReference>
<evidence type="ECO:0000256" key="1">
    <source>
        <dbReference type="ARBA" id="ARBA00022723"/>
    </source>
</evidence>
<dbReference type="PROSITE" id="PS51184">
    <property type="entry name" value="JMJC"/>
    <property type="match status" value="1"/>
</dbReference>
<dbReference type="EMBL" id="CP126658">
    <property type="protein sequence ID" value="WJZ98780.1"/>
    <property type="molecule type" value="Genomic_DNA"/>
</dbReference>
<evidence type="ECO:0000256" key="4">
    <source>
        <dbReference type="SAM" id="Phobius"/>
    </source>
</evidence>
<sequence length="839" mass="94390">MENRGRKKRRLQRTKSNREWCSSSLDANTIFALMLAAICNSNEPYSESVIKRCLNSLHLSLIPNSQNAAFGLHQTLPIPILSLLPILLNSKCDEIVSRSTEIAGAASIFSFEMNEQIALDGEIVKGLILAVGASNKMVSVAACNAVLDLSTTSIGRERLLEFSALEHLMFKYLQVPESSKRLVSICSLDKGGNICLRIGVKEDDLVVLLLNAAITLINTYDIDQLENMPRKLSEAFSVYLKELWVKVHNQMLLRNTVKFGQDEHFNLSSIRTNNLAESIFRLSINAGHLTTPFPFEVVKKSIFGTRESSFENFILNHWEVSPLLVRSLSKGLNEQDDVFSSFIQYLNLKKTVSSFVLPLLQGLVSCLPIDSDELNILNFLKTVRNELGCLIIYGQDIRVLRTMGHLKEEVHFFQESSEPCIKAPHFLYIDDILKCEDAYNKGYTIALRGMEFRFESIAAIADGLASLFGQPSVGVNLYLTPPDSQGLARHYDDHCVFVCQLFGTKQWTIVSQPIVSLPRLYEPLDSLHSSKIGNSMAGRTQFLLREGDILYIPRGFPHEACTVAESGGPDETTGFSLHLTLAIEVEPPFEWEGFAHVALHCWNQSSKSIHYTSVDPLSEILSVMSVNLLHIAIRLIGDSDPTFRKACLVAAITLPSDSKCWLGLNQRTIFIYIIDKICSESGFLEALRVVEVAIQKNEDPFQRLRWLQLLNWEAEMIEEHGGDFPSVGFEKLSSLFNQHRDKAEVAFMNVKSKFCCEVAFEDVIDSYGMVFVGRDRPCCIQHDEICHESPKVATPKGQPVLWQRLSSIRYSSSKKAVTGWVYFHLIVCFVCHYVIQYVS</sequence>
<dbReference type="Gene3D" id="2.60.120.650">
    <property type="entry name" value="Cupin"/>
    <property type="match status" value="1"/>
</dbReference>
<comment type="function">
    <text evidence="3">Oxygenase that can act as both a histone lysine demethylase and a ribosomal histidine hydroxylase.</text>
</comment>
<reference evidence="6 7" key="1">
    <citation type="journal article" date="2023" name="Hortic Res">
        <title>The complete reference genome for grapevine (Vitis vinifera L.) genetics and breeding.</title>
        <authorList>
            <person name="Shi X."/>
            <person name="Cao S."/>
            <person name="Wang X."/>
            <person name="Huang S."/>
            <person name="Wang Y."/>
            <person name="Liu Z."/>
            <person name="Liu W."/>
            <person name="Leng X."/>
            <person name="Peng Y."/>
            <person name="Wang N."/>
            <person name="Wang Y."/>
            <person name="Ma Z."/>
            <person name="Xu X."/>
            <person name="Zhang F."/>
            <person name="Xue H."/>
            <person name="Zhong H."/>
            <person name="Wang Y."/>
            <person name="Zhang K."/>
            <person name="Velt A."/>
            <person name="Avia K."/>
            <person name="Holtgrawe D."/>
            <person name="Grimplet J."/>
            <person name="Matus J.T."/>
            <person name="Ware D."/>
            <person name="Wu X."/>
            <person name="Wang H."/>
            <person name="Liu C."/>
            <person name="Fang Y."/>
            <person name="Rustenholz C."/>
            <person name="Cheng Z."/>
            <person name="Xiao H."/>
            <person name="Zhou Y."/>
        </authorList>
    </citation>
    <scope>NUCLEOTIDE SEQUENCE [LARGE SCALE GENOMIC DNA]</scope>
    <source>
        <strain evidence="7">cv. Pinot noir / PN40024</strain>
        <tissue evidence="6">Leaf</tissue>
    </source>
</reference>
<keyword evidence="2 3" id="KW-0408">Iron</keyword>
<comment type="cofactor">
    <cofactor evidence="3">
        <name>Fe(2+)</name>
        <dbReference type="ChEBI" id="CHEBI:29033"/>
    </cofactor>
    <text evidence="3">Binds 1 Fe(2+) ion per subunit.</text>
</comment>
<evidence type="ECO:0000259" key="5">
    <source>
        <dbReference type="PROSITE" id="PS51184"/>
    </source>
</evidence>
<dbReference type="PANTHER" id="PTHR13096">
    <property type="entry name" value="MINA53 MYC INDUCED NUCLEAR ANTIGEN"/>
    <property type="match status" value="1"/>
</dbReference>
<keyword evidence="3" id="KW-0539">Nucleus</keyword>
<keyword evidence="4" id="KW-0472">Membrane</keyword>
<dbReference type="Proteomes" id="UP001227230">
    <property type="component" value="Chromosome 11"/>
</dbReference>
<dbReference type="SUPFAM" id="SSF51197">
    <property type="entry name" value="Clavaminate synthase-like"/>
    <property type="match status" value="1"/>
</dbReference>
<evidence type="ECO:0000313" key="7">
    <source>
        <dbReference type="Proteomes" id="UP001227230"/>
    </source>
</evidence>
<accession>A0ABY9CX27</accession>
<comment type="similarity">
    <text evidence="3">Belongs to the ROX family.</text>
</comment>
<keyword evidence="1 3" id="KW-0479">Metal-binding</keyword>
<gene>
    <name evidence="6" type="ORF">VitviT2T_017287</name>
</gene>
<evidence type="ECO:0000256" key="2">
    <source>
        <dbReference type="ARBA" id="ARBA00023004"/>
    </source>
</evidence>
<dbReference type="PANTHER" id="PTHR13096:SF9">
    <property type="entry name" value="BIFUNCTIONAL LYSINE-SPECIFIC DEMETHYLASE AND HISTIDYL-HYDROXYLASE"/>
    <property type="match status" value="1"/>
</dbReference>
<keyword evidence="4" id="KW-1133">Transmembrane helix</keyword>
<dbReference type="InterPro" id="IPR003347">
    <property type="entry name" value="JmjC_dom"/>
</dbReference>
<dbReference type="InterPro" id="IPR039994">
    <property type="entry name" value="NO66-like"/>
</dbReference>
<feature type="transmembrane region" description="Helical" evidence="4">
    <location>
        <begin position="817"/>
        <end position="835"/>
    </location>
</feature>
<organism evidence="6 7">
    <name type="scientific">Vitis vinifera</name>
    <name type="common">Grape</name>
    <dbReference type="NCBI Taxonomy" id="29760"/>
    <lineage>
        <taxon>Eukaryota</taxon>
        <taxon>Viridiplantae</taxon>
        <taxon>Streptophyta</taxon>
        <taxon>Embryophyta</taxon>
        <taxon>Tracheophyta</taxon>
        <taxon>Spermatophyta</taxon>
        <taxon>Magnoliopsida</taxon>
        <taxon>eudicotyledons</taxon>
        <taxon>Gunneridae</taxon>
        <taxon>Pentapetalae</taxon>
        <taxon>rosids</taxon>
        <taxon>Vitales</taxon>
        <taxon>Vitaceae</taxon>
        <taxon>Viteae</taxon>
        <taxon>Vitis</taxon>
    </lineage>
</organism>
<name>A0ABY9CX27_VITVI</name>
<dbReference type="EC" id="1.14.11.-" evidence="3"/>